<organism evidence="1 2">
    <name type="scientific">Streblomastix strix</name>
    <dbReference type="NCBI Taxonomy" id="222440"/>
    <lineage>
        <taxon>Eukaryota</taxon>
        <taxon>Metamonada</taxon>
        <taxon>Preaxostyla</taxon>
        <taxon>Oxymonadida</taxon>
        <taxon>Streblomastigidae</taxon>
        <taxon>Streblomastix</taxon>
    </lineage>
</organism>
<dbReference type="AlphaFoldDB" id="A0A5J4TIY4"/>
<sequence>AQGSGRTSEIPFDSTPEGILQQQAILNSLQHGYIPPSQSSSFSQSSQQFPPSLAVQSALHSFEMKNQLDKQFEQGSIQQVQDQKKIEREQSLNLLKRQMYYRQIQTLEPLVEKMRAEPWYNTPVKACTLGQKAESMVYANLKTREIQQQTDLVMLRNGIFVDRTKYMTESCIAVGNLQASDILHSAMDGEDMDYLQVDMILDVNSFYGVARKANINQGIMFADQNQAPKKDDDQNKQMDKIN</sequence>
<feature type="non-terminal residue" evidence="1">
    <location>
        <position position="1"/>
    </location>
</feature>
<protein>
    <submittedName>
        <fullName evidence="1">Uncharacterized protein</fullName>
    </submittedName>
</protein>
<name>A0A5J4TIY4_9EUKA</name>
<comment type="caution">
    <text evidence="1">The sequence shown here is derived from an EMBL/GenBank/DDBJ whole genome shotgun (WGS) entry which is preliminary data.</text>
</comment>
<accession>A0A5J4TIY4</accession>
<dbReference type="Proteomes" id="UP000324800">
    <property type="component" value="Unassembled WGS sequence"/>
</dbReference>
<dbReference type="EMBL" id="SNRW01030350">
    <property type="protein sequence ID" value="KAA6358119.1"/>
    <property type="molecule type" value="Genomic_DNA"/>
</dbReference>
<evidence type="ECO:0000313" key="2">
    <source>
        <dbReference type="Proteomes" id="UP000324800"/>
    </source>
</evidence>
<proteinExistence type="predicted"/>
<gene>
    <name evidence="1" type="ORF">EZS28_046354</name>
</gene>
<reference evidence="1 2" key="1">
    <citation type="submission" date="2019-03" db="EMBL/GenBank/DDBJ databases">
        <title>Single cell metagenomics reveals metabolic interactions within the superorganism composed of flagellate Streblomastix strix and complex community of Bacteroidetes bacteria on its surface.</title>
        <authorList>
            <person name="Treitli S.C."/>
            <person name="Kolisko M."/>
            <person name="Husnik F."/>
            <person name="Keeling P."/>
            <person name="Hampl V."/>
        </authorList>
    </citation>
    <scope>NUCLEOTIDE SEQUENCE [LARGE SCALE GENOMIC DNA]</scope>
    <source>
        <strain evidence="1">ST1C</strain>
    </source>
</reference>
<evidence type="ECO:0000313" key="1">
    <source>
        <dbReference type="EMBL" id="KAA6358119.1"/>
    </source>
</evidence>